<dbReference type="PROSITE" id="PS00414">
    <property type="entry name" value="PROFILIN"/>
    <property type="match status" value="1"/>
</dbReference>
<dbReference type="InterPro" id="IPR027310">
    <property type="entry name" value="Profilin_CS"/>
</dbReference>
<protein>
    <recommendedName>
        <fullName evidence="1">GST C-terminal domain-containing protein</fullName>
    </recommendedName>
</protein>
<dbReference type="PANTHER" id="PTHR43969">
    <property type="entry name" value="GLUTATHIONE S TRANSFERASE D10, ISOFORM A-RELATED"/>
    <property type="match status" value="1"/>
</dbReference>
<dbReference type="EMBL" id="CAJPVJ010038992">
    <property type="protein sequence ID" value="CAG2181654.1"/>
    <property type="molecule type" value="Genomic_DNA"/>
</dbReference>
<dbReference type="GO" id="GO:0006749">
    <property type="term" value="P:glutathione metabolic process"/>
    <property type="evidence" value="ECO:0007669"/>
    <property type="project" value="TreeGrafter"/>
</dbReference>
<dbReference type="AlphaFoldDB" id="A0A7R9R131"/>
<dbReference type="GO" id="GO:0004364">
    <property type="term" value="F:glutathione transferase activity"/>
    <property type="evidence" value="ECO:0007669"/>
    <property type="project" value="TreeGrafter"/>
</dbReference>
<dbReference type="Pfam" id="PF00043">
    <property type="entry name" value="GST_C"/>
    <property type="match status" value="1"/>
</dbReference>
<dbReference type="InterPro" id="IPR010987">
    <property type="entry name" value="Glutathione-S-Trfase_C-like"/>
</dbReference>
<dbReference type="OrthoDB" id="2309723at2759"/>
<sequence>MSIWNAIVDAIVMKIFRGVEPTESALKNFKKNFNVLNDFIGNNKYVAGNELTIADLSYLATISTLAINDYKDLDEFPNVKNWFFRVQKELPYFDDVNGKVPELWKQHSSANK</sequence>
<dbReference type="PROSITE" id="PS50405">
    <property type="entry name" value="GST_CTER"/>
    <property type="match status" value="1"/>
</dbReference>
<reference evidence="2" key="1">
    <citation type="submission" date="2020-11" db="EMBL/GenBank/DDBJ databases">
        <authorList>
            <person name="Tran Van P."/>
        </authorList>
    </citation>
    <scope>NUCLEOTIDE SEQUENCE</scope>
</reference>
<dbReference type="GO" id="GO:0003779">
    <property type="term" value="F:actin binding"/>
    <property type="evidence" value="ECO:0007669"/>
    <property type="project" value="InterPro"/>
</dbReference>
<evidence type="ECO:0000259" key="1">
    <source>
        <dbReference type="PROSITE" id="PS50405"/>
    </source>
</evidence>
<evidence type="ECO:0000313" key="2">
    <source>
        <dbReference type="EMBL" id="CAD7664517.1"/>
    </source>
</evidence>
<evidence type="ECO:0000313" key="3">
    <source>
        <dbReference type="Proteomes" id="UP000728032"/>
    </source>
</evidence>
<organism evidence="2">
    <name type="scientific">Oppiella nova</name>
    <dbReference type="NCBI Taxonomy" id="334625"/>
    <lineage>
        <taxon>Eukaryota</taxon>
        <taxon>Metazoa</taxon>
        <taxon>Ecdysozoa</taxon>
        <taxon>Arthropoda</taxon>
        <taxon>Chelicerata</taxon>
        <taxon>Arachnida</taxon>
        <taxon>Acari</taxon>
        <taxon>Acariformes</taxon>
        <taxon>Sarcoptiformes</taxon>
        <taxon>Oribatida</taxon>
        <taxon>Brachypylina</taxon>
        <taxon>Oppioidea</taxon>
        <taxon>Oppiidae</taxon>
        <taxon>Oppiella</taxon>
    </lineage>
</organism>
<dbReference type="InterPro" id="IPR036282">
    <property type="entry name" value="Glutathione-S-Trfase_C_sf"/>
</dbReference>
<keyword evidence="3" id="KW-1185">Reference proteome</keyword>
<dbReference type="PANTHER" id="PTHR43969:SF9">
    <property type="entry name" value="GLUTATHIONE S TRANSFERASE D10, ISOFORM A-RELATED"/>
    <property type="match status" value="1"/>
</dbReference>
<proteinExistence type="predicted"/>
<dbReference type="SUPFAM" id="SSF47616">
    <property type="entry name" value="GST C-terminal domain-like"/>
    <property type="match status" value="1"/>
</dbReference>
<name>A0A7R9R131_9ACAR</name>
<dbReference type="CDD" id="cd03177">
    <property type="entry name" value="GST_C_Delta_Epsilon"/>
    <property type="match status" value="1"/>
</dbReference>
<feature type="domain" description="GST C-terminal" evidence="1">
    <location>
        <begin position="1"/>
        <end position="103"/>
    </location>
</feature>
<dbReference type="Proteomes" id="UP000728032">
    <property type="component" value="Unassembled WGS sequence"/>
</dbReference>
<gene>
    <name evidence="2" type="ORF">ONB1V03_LOCUS21075</name>
</gene>
<dbReference type="EMBL" id="OC953817">
    <property type="protein sequence ID" value="CAD7664517.1"/>
    <property type="molecule type" value="Genomic_DNA"/>
</dbReference>
<accession>A0A7R9R131</accession>
<dbReference type="Gene3D" id="1.20.1050.10">
    <property type="match status" value="1"/>
</dbReference>
<dbReference type="InterPro" id="IPR004046">
    <property type="entry name" value="GST_C"/>
</dbReference>